<dbReference type="Proteomes" id="UP000563524">
    <property type="component" value="Unassembled WGS sequence"/>
</dbReference>
<accession>A0A840I5D1</accession>
<name>A0A840I5D1_9PROT</name>
<dbReference type="InterPro" id="IPR019632">
    <property type="entry name" value="DUF2497"/>
</dbReference>
<dbReference type="RefSeq" id="WP_183817624.1">
    <property type="nucleotide sequence ID" value="NZ_JACHOB010000003.1"/>
</dbReference>
<evidence type="ECO:0000313" key="2">
    <source>
        <dbReference type="EMBL" id="MBB4659230.1"/>
    </source>
</evidence>
<sequence length="232" mass="24862">MASAQSEPSMDEILASIRRIISEEDDGAPDLPVSRRLETLSLREEAEVEPAPGPAARGKEAEAEAPQPAPEPEAEPDHTPEAEAQSEAEGESEALDDFDPMPEASPVAEASMEPAAVAHEQGATTDDTFDEAEEPEAEMEPAVRNIAEAMAPGVAASAVSKLSLSEASADKIASAFGALEENVRVSNGSGRTIEDLVEAMLQPMIQNWLDDNLPRIVEEKVEEEVRRLARRR</sequence>
<comment type="caution">
    <text evidence="2">The sequence shown here is derived from an EMBL/GenBank/DDBJ whole genome shotgun (WGS) entry which is preliminary data.</text>
</comment>
<protein>
    <recommendedName>
        <fullName evidence="4">DUF2497 domain-containing protein</fullName>
    </recommendedName>
</protein>
<feature type="compositionally biased region" description="Acidic residues" evidence="1">
    <location>
        <begin position="127"/>
        <end position="139"/>
    </location>
</feature>
<evidence type="ECO:0008006" key="4">
    <source>
        <dbReference type="Google" id="ProtNLM"/>
    </source>
</evidence>
<keyword evidence="3" id="KW-1185">Reference proteome</keyword>
<feature type="region of interest" description="Disordered" evidence="1">
    <location>
        <begin position="21"/>
        <end position="139"/>
    </location>
</feature>
<dbReference type="Pfam" id="PF10691">
    <property type="entry name" value="DUF2497"/>
    <property type="match status" value="1"/>
</dbReference>
<evidence type="ECO:0000313" key="3">
    <source>
        <dbReference type="Proteomes" id="UP000563524"/>
    </source>
</evidence>
<feature type="compositionally biased region" description="Acidic residues" evidence="1">
    <location>
        <begin position="84"/>
        <end position="100"/>
    </location>
</feature>
<proteinExistence type="predicted"/>
<dbReference type="AlphaFoldDB" id="A0A840I5D1"/>
<evidence type="ECO:0000256" key="1">
    <source>
        <dbReference type="SAM" id="MobiDB-lite"/>
    </source>
</evidence>
<feature type="compositionally biased region" description="Basic and acidic residues" evidence="1">
    <location>
        <begin position="33"/>
        <end position="45"/>
    </location>
</feature>
<organism evidence="2 3">
    <name type="scientific">Parvularcula dongshanensis</name>
    <dbReference type="NCBI Taxonomy" id="1173995"/>
    <lineage>
        <taxon>Bacteria</taxon>
        <taxon>Pseudomonadati</taxon>
        <taxon>Pseudomonadota</taxon>
        <taxon>Alphaproteobacteria</taxon>
        <taxon>Parvularculales</taxon>
        <taxon>Parvularculaceae</taxon>
        <taxon>Parvularcula</taxon>
    </lineage>
</organism>
<dbReference type="EMBL" id="JACHOB010000003">
    <property type="protein sequence ID" value="MBB4659230.1"/>
    <property type="molecule type" value="Genomic_DNA"/>
</dbReference>
<reference evidence="2 3" key="1">
    <citation type="submission" date="2020-08" db="EMBL/GenBank/DDBJ databases">
        <title>Genomic Encyclopedia of Type Strains, Phase IV (KMG-IV): sequencing the most valuable type-strain genomes for metagenomic binning, comparative biology and taxonomic classification.</title>
        <authorList>
            <person name="Goeker M."/>
        </authorList>
    </citation>
    <scope>NUCLEOTIDE SEQUENCE [LARGE SCALE GENOMIC DNA]</scope>
    <source>
        <strain evidence="2 3">DSM 102850</strain>
    </source>
</reference>
<gene>
    <name evidence="2" type="ORF">GGQ59_001755</name>
</gene>